<organism evidence="1 2">
    <name type="scientific">Hydnomerulius pinastri MD-312</name>
    <dbReference type="NCBI Taxonomy" id="994086"/>
    <lineage>
        <taxon>Eukaryota</taxon>
        <taxon>Fungi</taxon>
        <taxon>Dikarya</taxon>
        <taxon>Basidiomycota</taxon>
        <taxon>Agaricomycotina</taxon>
        <taxon>Agaricomycetes</taxon>
        <taxon>Agaricomycetidae</taxon>
        <taxon>Boletales</taxon>
        <taxon>Boletales incertae sedis</taxon>
        <taxon>Leucogyrophana</taxon>
    </lineage>
</organism>
<dbReference type="Proteomes" id="UP000053820">
    <property type="component" value="Unassembled WGS sequence"/>
</dbReference>
<reference evidence="1 2" key="1">
    <citation type="submission" date="2014-04" db="EMBL/GenBank/DDBJ databases">
        <title>Evolutionary Origins and Diversification of the Mycorrhizal Mutualists.</title>
        <authorList>
            <consortium name="DOE Joint Genome Institute"/>
            <consortium name="Mycorrhizal Genomics Consortium"/>
            <person name="Kohler A."/>
            <person name="Kuo A."/>
            <person name="Nagy L.G."/>
            <person name="Floudas D."/>
            <person name="Copeland A."/>
            <person name="Barry K.W."/>
            <person name="Cichocki N."/>
            <person name="Veneault-Fourrey C."/>
            <person name="LaButti K."/>
            <person name="Lindquist E.A."/>
            <person name="Lipzen A."/>
            <person name="Lundell T."/>
            <person name="Morin E."/>
            <person name="Murat C."/>
            <person name="Riley R."/>
            <person name="Ohm R."/>
            <person name="Sun H."/>
            <person name="Tunlid A."/>
            <person name="Henrissat B."/>
            <person name="Grigoriev I.V."/>
            <person name="Hibbett D.S."/>
            <person name="Martin F."/>
        </authorList>
    </citation>
    <scope>NUCLEOTIDE SEQUENCE [LARGE SCALE GENOMIC DNA]</scope>
    <source>
        <strain evidence="1 2">MD-312</strain>
    </source>
</reference>
<gene>
    <name evidence="1" type="ORF">HYDPIDRAFT_33490</name>
</gene>
<dbReference type="AlphaFoldDB" id="A0A0C9VNB3"/>
<sequence>MSKMVKAKWTSNIRKKFLEIEAYGNSSGFNYDKHRGCVMEGPNAEKVFEDYAVNHPAICKFKNTP</sequence>
<keyword evidence="2" id="KW-1185">Reference proteome</keyword>
<accession>A0A0C9VNB3</accession>
<protein>
    <submittedName>
        <fullName evidence="1">Uncharacterized protein</fullName>
    </submittedName>
</protein>
<evidence type="ECO:0000313" key="2">
    <source>
        <dbReference type="Proteomes" id="UP000053820"/>
    </source>
</evidence>
<proteinExistence type="predicted"/>
<name>A0A0C9VNB3_9AGAM</name>
<dbReference type="HOGENOM" id="CLU_3088127_0_0_1"/>
<dbReference type="EMBL" id="KN839896">
    <property type="protein sequence ID" value="KIJ59140.1"/>
    <property type="molecule type" value="Genomic_DNA"/>
</dbReference>
<evidence type="ECO:0000313" key="1">
    <source>
        <dbReference type="EMBL" id="KIJ59140.1"/>
    </source>
</evidence>